<dbReference type="EMBL" id="GBXM01029851">
    <property type="protein sequence ID" value="JAH78726.1"/>
    <property type="molecule type" value="Transcribed_RNA"/>
</dbReference>
<evidence type="ECO:0000256" key="1">
    <source>
        <dbReference type="SAM" id="Phobius"/>
    </source>
</evidence>
<protein>
    <submittedName>
        <fullName evidence="2">Uncharacterized protein</fullName>
    </submittedName>
</protein>
<proteinExistence type="predicted"/>
<keyword evidence="1" id="KW-1133">Transmembrane helix</keyword>
<dbReference type="AlphaFoldDB" id="A0A0E9VL30"/>
<organism evidence="2">
    <name type="scientific">Anguilla anguilla</name>
    <name type="common">European freshwater eel</name>
    <name type="synonym">Muraena anguilla</name>
    <dbReference type="NCBI Taxonomy" id="7936"/>
    <lineage>
        <taxon>Eukaryota</taxon>
        <taxon>Metazoa</taxon>
        <taxon>Chordata</taxon>
        <taxon>Craniata</taxon>
        <taxon>Vertebrata</taxon>
        <taxon>Euteleostomi</taxon>
        <taxon>Actinopterygii</taxon>
        <taxon>Neopterygii</taxon>
        <taxon>Teleostei</taxon>
        <taxon>Anguilliformes</taxon>
        <taxon>Anguillidae</taxon>
        <taxon>Anguilla</taxon>
    </lineage>
</organism>
<reference evidence="2" key="1">
    <citation type="submission" date="2014-11" db="EMBL/GenBank/DDBJ databases">
        <authorList>
            <person name="Amaro Gonzalez C."/>
        </authorList>
    </citation>
    <scope>NUCLEOTIDE SEQUENCE</scope>
</reference>
<accession>A0A0E9VL30</accession>
<keyword evidence="1" id="KW-0812">Transmembrane</keyword>
<name>A0A0E9VL30_ANGAN</name>
<sequence>MNLHLMLKRLTFIVHFLVLIWYYFSLAVCFRPFVCAMRGILGISQRLLTA</sequence>
<feature type="transmembrane region" description="Helical" evidence="1">
    <location>
        <begin position="12"/>
        <end position="34"/>
    </location>
</feature>
<evidence type="ECO:0000313" key="2">
    <source>
        <dbReference type="EMBL" id="JAH78726.1"/>
    </source>
</evidence>
<keyword evidence="1" id="KW-0472">Membrane</keyword>
<reference evidence="2" key="2">
    <citation type="journal article" date="2015" name="Fish Shellfish Immunol.">
        <title>Early steps in the European eel (Anguilla anguilla)-Vibrio vulnificus interaction in the gills: Role of the RtxA13 toxin.</title>
        <authorList>
            <person name="Callol A."/>
            <person name="Pajuelo D."/>
            <person name="Ebbesson L."/>
            <person name="Teles M."/>
            <person name="MacKenzie S."/>
            <person name="Amaro C."/>
        </authorList>
    </citation>
    <scope>NUCLEOTIDE SEQUENCE</scope>
</reference>